<name>A0A7D9HBH3_PARCT</name>
<evidence type="ECO:0000313" key="2">
    <source>
        <dbReference type="Proteomes" id="UP001152795"/>
    </source>
</evidence>
<organism evidence="1 2">
    <name type="scientific">Paramuricea clavata</name>
    <name type="common">Red gorgonian</name>
    <name type="synonym">Violescent sea-whip</name>
    <dbReference type="NCBI Taxonomy" id="317549"/>
    <lineage>
        <taxon>Eukaryota</taxon>
        <taxon>Metazoa</taxon>
        <taxon>Cnidaria</taxon>
        <taxon>Anthozoa</taxon>
        <taxon>Octocorallia</taxon>
        <taxon>Malacalcyonacea</taxon>
        <taxon>Plexauridae</taxon>
        <taxon>Paramuricea</taxon>
    </lineage>
</organism>
<dbReference type="AlphaFoldDB" id="A0A7D9HBH3"/>
<dbReference type="EMBL" id="CACRXK020000129">
    <property type="protein sequence ID" value="CAB3978627.1"/>
    <property type="molecule type" value="Genomic_DNA"/>
</dbReference>
<evidence type="ECO:0000313" key="1">
    <source>
        <dbReference type="EMBL" id="CAB3978627.1"/>
    </source>
</evidence>
<reference evidence="1" key="1">
    <citation type="submission" date="2020-04" db="EMBL/GenBank/DDBJ databases">
        <authorList>
            <person name="Alioto T."/>
            <person name="Alioto T."/>
            <person name="Gomez Garrido J."/>
        </authorList>
    </citation>
    <scope>NUCLEOTIDE SEQUENCE</scope>
    <source>
        <strain evidence="1">A484AB</strain>
    </source>
</reference>
<comment type="caution">
    <text evidence="1">The sequence shown here is derived from an EMBL/GenBank/DDBJ whole genome shotgun (WGS) entry which is preliminary data.</text>
</comment>
<protein>
    <submittedName>
        <fullName evidence="1">Uncharacterized protein</fullName>
    </submittedName>
</protein>
<sequence length="145" mass="16284">MLTVPKGNSIRPHLKRNKTGKNPLRPVVIEEKCVSSSVDTGESIDFNTTTDDDPFTALNTYLGDFMATQEEEQIPQVFTKTIIHKGKDIVAAREKFDEEETEAVLAPKKTTKTPAKKRKRECGIQPPISNSFAWTRILTTCKPYS</sequence>
<accession>A0A7D9HBH3</accession>
<dbReference type="Proteomes" id="UP001152795">
    <property type="component" value="Unassembled WGS sequence"/>
</dbReference>
<keyword evidence="2" id="KW-1185">Reference proteome</keyword>
<gene>
    <name evidence="1" type="ORF">PACLA_8A069548</name>
</gene>
<proteinExistence type="predicted"/>